<feature type="compositionally biased region" description="Low complexity" evidence="1">
    <location>
        <begin position="189"/>
        <end position="201"/>
    </location>
</feature>
<feature type="region of interest" description="Disordered" evidence="1">
    <location>
        <begin position="160"/>
        <end position="201"/>
    </location>
</feature>
<dbReference type="RefSeq" id="WP_163228869.1">
    <property type="nucleotide sequence ID" value="NZ_BMLD01000007.1"/>
</dbReference>
<evidence type="ECO:0000313" key="3">
    <source>
        <dbReference type="Proteomes" id="UP001262754"/>
    </source>
</evidence>
<accession>A0ABU1MUD3</accession>
<protein>
    <submittedName>
        <fullName evidence="2">Uncharacterized protein</fullName>
    </submittedName>
</protein>
<feature type="compositionally biased region" description="Pro residues" evidence="1">
    <location>
        <begin position="67"/>
        <end position="76"/>
    </location>
</feature>
<feature type="region of interest" description="Disordered" evidence="1">
    <location>
        <begin position="38"/>
        <end position="91"/>
    </location>
</feature>
<reference evidence="2 3" key="1">
    <citation type="submission" date="2023-07" db="EMBL/GenBank/DDBJ databases">
        <title>Sorghum-associated microbial communities from plants grown in Nebraska, USA.</title>
        <authorList>
            <person name="Schachtman D."/>
        </authorList>
    </citation>
    <scope>NUCLEOTIDE SEQUENCE [LARGE SCALE GENOMIC DNA]</scope>
    <source>
        <strain evidence="2 3">DS2154</strain>
    </source>
</reference>
<dbReference type="EMBL" id="JAVDRL010000002">
    <property type="protein sequence ID" value="MDR6529802.1"/>
    <property type="molecule type" value="Genomic_DNA"/>
</dbReference>
<proteinExistence type="predicted"/>
<evidence type="ECO:0000256" key="1">
    <source>
        <dbReference type="SAM" id="MobiDB-lite"/>
    </source>
</evidence>
<feature type="compositionally biased region" description="Gly residues" evidence="1">
    <location>
        <begin position="160"/>
        <end position="171"/>
    </location>
</feature>
<comment type="caution">
    <text evidence="2">The sequence shown here is derived from an EMBL/GenBank/DDBJ whole genome shotgun (WGS) entry which is preliminary data.</text>
</comment>
<organism evidence="2 3">
    <name type="scientific">Caulobacter rhizosphaerae</name>
    <dbReference type="NCBI Taxonomy" id="2010972"/>
    <lineage>
        <taxon>Bacteria</taxon>
        <taxon>Pseudomonadati</taxon>
        <taxon>Pseudomonadota</taxon>
        <taxon>Alphaproteobacteria</taxon>
        <taxon>Caulobacterales</taxon>
        <taxon>Caulobacteraceae</taxon>
        <taxon>Caulobacter</taxon>
    </lineage>
</organism>
<dbReference type="Proteomes" id="UP001262754">
    <property type="component" value="Unassembled WGS sequence"/>
</dbReference>
<keyword evidence="3" id="KW-1185">Reference proteome</keyword>
<evidence type="ECO:0000313" key="2">
    <source>
        <dbReference type="EMBL" id="MDR6529802.1"/>
    </source>
</evidence>
<gene>
    <name evidence="2" type="ORF">J2800_000526</name>
</gene>
<sequence length="201" mass="21256">MTARGRWRARLAAGGAGLAINAGLLALLTLERRTPSMADPPTVVVALEPRPVPPKVEPDRRTAPPRQAGPPSPAPPRLQTSPSSVAPLVLPTVPAGPNMSQAVEPRWRVGGGEYLDPASARRARRLWEAAEDRRYKRACLGQSSEHMTEEETFACWDAWGGGAPMTGPGGRRPGRSWPGLPADPPRIRPGSPSPASGTPPG</sequence>
<name>A0ABU1MUD3_9CAUL</name>